<dbReference type="RefSeq" id="WP_076148689.1">
    <property type="nucleotide sequence ID" value="NZ_LWLN01000002.1"/>
</dbReference>
<dbReference type="AlphaFoldDB" id="A0A1S8AS38"/>
<accession>A0A1S8AS38</accession>
<feature type="domain" description="XdhC- CoxI" evidence="1">
    <location>
        <begin position="13"/>
        <end position="76"/>
    </location>
</feature>
<dbReference type="Proteomes" id="UP000189370">
    <property type="component" value="Unassembled WGS sequence"/>
</dbReference>
<dbReference type="STRING" id="301967.A6E15_18555"/>
<dbReference type="Gene3D" id="3.40.50.720">
    <property type="entry name" value="NAD(P)-binding Rossmann-like Domain"/>
    <property type="match status" value="1"/>
</dbReference>
<reference evidence="4" key="1">
    <citation type="submission" date="2016-04" db="EMBL/GenBank/DDBJ databases">
        <authorList>
            <person name="Chen S.-C."/>
            <person name="Lai M.-C."/>
        </authorList>
    </citation>
    <scope>NUCLEOTIDE SEQUENCE [LARGE SCALE GENOMIC DNA]</scope>
    <source>
        <strain evidence="4">AB14</strain>
    </source>
</reference>
<dbReference type="Gene3D" id="3.40.630.10">
    <property type="entry name" value="Zn peptidases"/>
    <property type="match status" value="1"/>
</dbReference>
<dbReference type="PANTHER" id="PTHR30388:SF6">
    <property type="entry name" value="XANTHINE DEHYDROGENASE SUBUNIT A-RELATED"/>
    <property type="match status" value="1"/>
</dbReference>
<dbReference type="PANTHER" id="PTHR30388">
    <property type="entry name" value="ALDEHYDE OXIDOREDUCTASE MOLYBDENUM COFACTOR ASSEMBLY PROTEIN"/>
    <property type="match status" value="1"/>
</dbReference>
<organism evidence="3 4">
    <name type="scientific">Natrinema saccharevitans</name>
    <dbReference type="NCBI Taxonomy" id="301967"/>
    <lineage>
        <taxon>Archaea</taxon>
        <taxon>Methanobacteriati</taxon>
        <taxon>Methanobacteriota</taxon>
        <taxon>Stenosarchaea group</taxon>
        <taxon>Halobacteria</taxon>
        <taxon>Halobacteriales</taxon>
        <taxon>Natrialbaceae</taxon>
        <taxon>Natrinema</taxon>
    </lineage>
</organism>
<keyword evidence="4" id="KW-1185">Reference proteome</keyword>
<proteinExistence type="predicted"/>
<dbReference type="InterPro" id="IPR017695">
    <property type="entry name" value="Se-dep_Mo_hydrolase_YqeB"/>
</dbReference>
<protein>
    <submittedName>
        <fullName evidence="3">Xanthine dehydrogenase</fullName>
    </submittedName>
</protein>
<dbReference type="Pfam" id="PF02625">
    <property type="entry name" value="XdhC_CoxI"/>
    <property type="match status" value="1"/>
</dbReference>
<dbReference type="InterPro" id="IPR027051">
    <property type="entry name" value="XdhC_Rossmann_dom"/>
</dbReference>
<comment type="caution">
    <text evidence="3">The sequence shown here is derived from an EMBL/GenBank/DDBJ whole genome shotgun (WGS) entry which is preliminary data.</text>
</comment>
<dbReference type="NCBIfam" id="TIGR03309">
    <property type="entry name" value="matur_yqeB"/>
    <property type="match status" value="1"/>
</dbReference>
<evidence type="ECO:0000259" key="1">
    <source>
        <dbReference type="Pfam" id="PF02625"/>
    </source>
</evidence>
<feature type="domain" description="XdhC Rossmann" evidence="2">
    <location>
        <begin position="105"/>
        <end position="247"/>
    </location>
</feature>
<dbReference type="Pfam" id="PF13478">
    <property type="entry name" value="XdhC_C"/>
    <property type="match status" value="1"/>
</dbReference>
<name>A0A1S8AS38_9EURY</name>
<dbReference type="EMBL" id="LWLN01000002">
    <property type="protein sequence ID" value="OLZ39377.1"/>
    <property type="molecule type" value="Genomic_DNA"/>
</dbReference>
<evidence type="ECO:0000259" key="2">
    <source>
        <dbReference type="Pfam" id="PF13478"/>
    </source>
</evidence>
<gene>
    <name evidence="3" type="ORF">A6E15_18555</name>
</gene>
<sequence length="526" mass="55237">MSVFERITELVGDGEPAAMLTIVDKDGSAPRDVGDRMLVTADGNYGTIGGGTVEHLAVEDARTVLDGEADSGVRTYELEPGGNTGMVCGGTMDVFIERIRGRARLYIAGGGHISVELAALAEQLGYDVTVVDDREEYTDPDAFPDSTDVIHGEYGEALSELPTTAETSVAVATRSGTFDQRAVAAALDGNAGYVGLVASDTKAEHVVDSLAEEGYSRRELARVRAPVGLDLGGSGPEDVALAILSEVNMDRYGAGGQRATRLNLDDLVVVRGGGDLGSGVVYRLHQAGYPVVVTEVDRPTVVRREVAFAAAMYEDEVSIEGVVGRRAADVDEVVEILEDDAVPVLEDPEASIATTLDAAVVVDAILAKGRTDTGTRRDDADVVVGLGPGFEAGENVDAVVETDRGHELGRVFYDGRASPYDGEPGERRGYTHERVLRAPGEGLWEPVVEIGDLVSADETVGHVGNTDVVAEIDGLVRGLVHGGLEVGEGTKLGDIDPRGDDVDPTKISDKALCLGGGVLEAMLKLR</sequence>
<evidence type="ECO:0000313" key="4">
    <source>
        <dbReference type="Proteomes" id="UP000189370"/>
    </source>
</evidence>
<dbReference type="InterPro" id="IPR052698">
    <property type="entry name" value="MoCofactor_Util/Proc"/>
</dbReference>
<evidence type="ECO:0000313" key="3">
    <source>
        <dbReference type="EMBL" id="OLZ39377.1"/>
    </source>
</evidence>
<dbReference type="OrthoDB" id="33067at2157"/>
<dbReference type="InterPro" id="IPR003777">
    <property type="entry name" value="XdhC_CoxI"/>
</dbReference>